<protein>
    <submittedName>
        <fullName evidence="1">Uncharacterized protein</fullName>
    </submittedName>
</protein>
<evidence type="ECO:0000313" key="2">
    <source>
        <dbReference type="Proteomes" id="UP001320706"/>
    </source>
</evidence>
<dbReference type="EMBL" id="JAMKPW020000044">
    <property type="protein sequence ID" value="KAK8192566.1"/>
    <property type="molecule type" value="Genomic_DNA"/>
</dbReference>
<proteinExistence type="predicted"/>
<sequence>MSVTAEVESTSITSVFLDECLHMFFERFIPTFPVLHRATFVFRECTHPLLLNAIALGSLYMGPKDAVAKGEALWRLSHTAIATSWQTMIKHRGPHDSCKGIQLVMTALLGQVYASLSRNRGLRTTSQIFHALGFYWARHCGMFDIDTGTGSDIPAIDATPQEKEQIWHRWVAREIQRRILLAHYILDGQIAQVSGDPTSVRHAANQLLLPSSEAAFAAETAEEWVQIMHTSSTLTTTFKDVFRSLFPRTTLSTPALTQYSALSCRVILEGLQSLVSECDENDNAAIGVPTRGEIRRALAQFHTVITANQNIQNTAVETLEILLRWHAICLDAATDSTRLARHLCARYAMTQHIYGGGRGVASSTSLGTSSSSALDLAAWCSTPDARRCLLHAVAIQDIVEDLPRGRAHAIHMPTSLFAAATVYAVFALQGRGTVLLPRQVEWRDVLFEDMDAAVILEELAGQGACSGTKRFVRGDSQIPEGGGRCSARNLLYDLNSMQKLFRCLSSQWGIAIEMEAVVDQWIALCH</sequence>
<accession>A0ACC3S2K0</accession>
<comment type="caution">
    <text evidence="1">The sequence shown here is derived from an EMBL/GenBank/DDBJ whole genome shotgun (WGS) entry which is preliminary data.</text>
</comment>
<keyword evidence="2" id="KW-1185">Reference proteome</keyword>
<reference evidence="1" key="1">
    <citation type="submission" date="2024-02" db="EMBL/GenBank/DDBJ databases">
        <title>Metagenome Assembled Genome of Zalaria obscura JY119.</title>
        <authorList>
            <person name="Vighnesh L."/>
            <person name="Jagadeeshwari U."/>
            <person name="Venkata Ramana C."/>
            <person name="Sasikala C."/>
        </authorList>
    </citation>
    <scope>NUCLEOTIDE SEQUENCE</scope>
    <source>
        <strain evidence="1">JY119</strain>
    </source>
</reference>
<gene>
    <name evidence="1" type="ORF">M8818_007736</name>
</gene>
<name>A0ACC3S2K0_9PEZI</name>
<organism evidence="1 2">
    <name type="scientific">Zalaria obscura</name>
    <dbReference type="NCBI Taxonomy" id="2024903"/>
    <lineage>
        <taxon>Eukaryota</taxon>
        <taxon>Fungi</taxon>
        <taxon>Dikarya</taxon>
        <taxon>Ascomycota</taxon>
        <taxon>Pezizomycotina</taxon>
        <taxon>Dothideomycetes</taxon>
        <taxon>Dothideomycetidae</taxon>
        <taxon>Dothideales</taxon>
        <taxon>Zalariaceae</taxon>
        <taxon>Zalaria</taxon>
    </lineage>
</organism>
<dbReference type="Proteomes" id="UP001320706">
    <property type="component" value="Unassembled WGS sequence"/>
</dbReference>
<evidence type="ECO:0000313" key="1">
    <source>
        <dbReference type="EMBL" id="KAK8192566.1"/>
    </source>
</evidence>